<keyword evidence="3" id="KW-1185">Reference proteome</keyword>
<evidence type="ECO:0000256" key="1">
    <source>
        <dbReference type="SAM" id="MobiDB-lite"/>
    </source>
</evidence>
<proteinExistence type="predicted"/>
<dbReference type="HOGENOM" id="CLU_1349023_0_0_1"/>
<organism evidence="2 3">
    <name type="scientific">Galerina marginata (strain CBS 339.88)</name>
    <dbReference type="NCBI Taxonomy" id="685588"/>
    <lineage>
        <taxon>Eukaryota</taxon>
        <taxon>Fungi</taxon>
        <taxon>Dikarya</taxon>
        <taxon>Basidiomycota</taxon>
        <taxon>Agaricomycotina</taxon>
        <taxon>Agaricomycetes</taxon>
        <taxon>Agaricomycetidae</taxon>
        <taxon>Agaricales</taxon>
        <taxon>Agaricineae</taxon>
        <taxon>Strophariaceae</taxon>
        <taxon>Galerina</taxon>
    </lineage>
</organism>
<dbReference type="EMBL" id="KL142428">
    <property type="protein sequence ID" value="KDR66007.1"/>
    <property type="molecule type" value="Genomic_DNA"/>
</dbReference>
<evidence type="ECO:0000313" key="3">
    <source>
        <dbReference type="Proteomes" id="UP000027222"/>
    </source>
</evidence>
<name>A0A067S7V5_GALM3</name>
<reference evidence="3" key="1">
    <citation type="journal article" date="2014" name="Proc. Natl. Acad. Sci. U.S.A.">
        <title>Extensive sampling of basidiomycete genomes demonstrates inadequacy of the white-rot/brown-rot paradigm for wood decay fungi.</title>
        <authorList>
            <person name="Riley R."/>
            <person name="Salamov A.A."/>
            <person name="Brown D.W."/>
            <person name="Nagy L.G."/>
            <person name="Floudas D."/>
            <person name="Held B.W."/>
            <person name="Levasseur A."/>
            <person name="Lombard V."/>
            <person name="Morin E."/>
            <person name="Otillar R."/>
            <person name="Lindquist E.A."/>
            <person name="Sun H."/>
            <person name="LaButti K.M."/>
            <person name="Schmutz J."/>
            <person name="Jabbour D."/>
            <person name="Luo H."/>
            <person name="Baker S.E."/>
            <person name="Pisabarro A.G."/>
            <person name="Walton J.D."/>
            <person name="Blanchette R.A."/>
            <person name="Henrissat B."/>
            <person name="Martin F."/>
            <person name="Cullen D."/>
            <person name="Hibbett D.S."/>
            <person name="Grigoriev I.V."/>
        </authorList>
    </citation>
    <scope>NUCLEOTIDE SEQUENCE [LARGE SCALE GENOMIC DNA]</scope>
    <source>
        <strain evidence="3">CBS 339.88</strain>
    </source>
</reference>
<accession>A0A067S7V5</accession>
<protein>
    <submittedName>
        <fullName evidence="2">Uncharacterized protein</fullName>
    </submittedName>
</protein>
<sequence length="203" mass="22350">MSTRSQLNSDDQSIVLRVPADLPPGACEIILEGRSPLLPTLYTIPTHPKIPNPTGKIVLVVIDSSAEVVHKIENSKLGWYSSNNDHVLLRDKFGTGKFEDDIVVFGKLGEKGIEVMRTLVTQTELIPRVSVDADAAYPVSIMTRTAAVDIEQEEYFGNIHHDTHDGDSSPTMPSLTGPAPMYPPSPPVQPPFRRLTLIAYPRR</sequence>
<feature type="region of interest" description="Disordered" evidence="1">
    <location>
        <begin position="160"/>
        <end position="188"/>
    </location>
</feature>
<dbReference type="OrthoDB" id="3061143at2759"/>
<dbReference type="AlphaFoldDB" id="A0A067S7V5"/>
<dbReference type="Proteomes" id="UP000027222">
    <property type="component" value="Unassembled WGS sequence"/>
</dbReference>
<gene>
    <name evidence="2" type="ORF">GALMADRAFT_148180</name>
</gene>
<evidence type="ECO:0000313" key="2">
    <source>
        <dbReference type="EMBL" id="KDR66007.1"/>
    </source>
</evidence>